<dbReference type="FunCoup" id="A0A2K2CYK4">
    <property type="interactions" value="493"/>
</dbReference>
<proteinExistence type="predicted"/>
<name>A0A2K2CYK4_BRADI</name>
<protein>
    <submittedName>
        <fullName evidence="2 3">Uncharacterized protein</fullName>
    </submittedName>
</protein>
<evidence type="ECO:0000313" key="3">
    <source>
        <dbReference type="EnsemblPlants" id="PNT67103"/>
    </source>
</evidence>
<dbReference type="InterPro" id="IPR053253">
    <property type="entry name" value="Sex_diff_modulator"/>
</dbReference>
<feature type="region of interest" description="Disordered" evidence="1">
    <location>
        <begin position="1"/>
        <end position="31"/>
    </location>
</feature>
<feature type="region of interest" description="Disordered" evidence="1">
    <location>
        <begin position="433"/>
        <end position="456"/>
    </location>
</feature>
<evidence type="ECO:0000313" key="4">
    <source>
        <dbReference type="Proteomes" id="UP000008810"/>
    </source>
</evidence>
<reference evidence="3" key="3">
    <citation type="submission" date="2018-08" db="UniProtKB">
        <authorList>
            <consortium name="EnsemblPlants"/>
        </authorList>
    </citation>
    <scope>IDENTIFICATION</scope>
    <source>
        <strain evidence="3">cv. Bd21</strain>
    </source>
</reference>
<dbReference type="GO" id="GO:0003676">
    <property type="term" value="F:nucleic acid binding"/>
    <property type="evidence" value="ECO:0007669"/>
    <property type="project" value="InterPro"/>
</dbReference>
<dbReference type="PANTHER" id="PTHR33087">
    <property type="entry name" value="OS07G0539200 PROTEIN"/>
    <property type="match status" value="1"/>
</dbReference>
<dbReference type="PANTHER" id="PTHR33087:SF21">
    <property type="entry name" value="OS03G0782100 PROTEIN"/>
    <property type="match status" value="1"/>
</dbReference>
<feature type="region of interest" description="Disordered" evidence="1">
    <location>
        <begin position="139"/>
        <end position="158"/>
    </location>
</feature>
<reference evidence="2" key="2">
    <citation type="submission" date="2017-06" db="EMBL/GenBank/DDBJ databases">
        <title>WGS assembly of Brachypodium distachyon.</title>
        <authorList>
            <consortium name="The International Brachypodium Initiative"/>
            <person name="Lucas S."/>
            <person name="Harmon-Smith M."/>
            <person name="Lail K."/>
            <person name="Tice H."/>
            <person name="Grimwood J."/>
            <person name="Bruce D."/>
            <person name="Barry K."/>
            <person name="Shu S."/>
            <person name="Lindquist E."/>
            <person name="Wang M."/>
            <person name="Pitluck S."/>
            <person name="Vogel J.P."/>
            <person name="Garvin D.F."/>
            <person name="Mockler T.C."/>
            <person name="Schmutz J."/>
            <person name="Rokhsar D."/>
            <person name="Bevan M.W."/>
        </authorList>
    </citation>
    <scope>NUCLEOTIDE SEQUENCE</scope>
    <source>
        <strain evidence="2">Bd21</strain>
    </source>
</reference>
<dbReference type="EMBL" id="CM000882">
    <property type="protein sequence ID" value="PNT67103.1"/>
    <property type="molecule type" value="Genomic_DNA"/>
</dbReference>
<dbReference type="Gramene" id="PNT67103">
    <property type="protein sequence ID" value="PNT67103"/>
    <property type="gene ID" value="BRADI_3g20864v3"/>
</dbReference>
<evidence type="ECO:0000313" key="2">
    <source>
        <dbReference type="EMBL" id="PNT67103.1"/>
    </source>
</evidence>
<accession>A0A2K2CYK4</accession>
<evidence type="ECO:0000256" key="1">
    <source>
        <dbReference type="SAM" id="MobiDB-lite"/>
    </source>
</evidence>
<dbReference type="InterPro" id="IPR036875">
    <property type="entry name" value="Znf_CCHC_sf"/>
</dbReference>
<dbReference type="SUPFAM" id="SSF57756">
    <property type="entry name" value="Retrovirus zinc finger-like domains"/>
    <property type="match status" value="1"/>
</dbReference>
<dbReference type="Proteomes" id="UP000008810">
    <property type="component" value="Chromosome 3"/>
</dbReference>
<dbReference type="InParanoid" id="A0A2K2CYK4"/>
<dbReference type="OrthoDB" id="8026949at2759"/>
<reference evidence="2 3" key="1">
    <citation type="journal article" date="2010" name="Nature">
        <title>Genome sequencing and analysis of the model grass Brachypodium distachyon.</title>
        <authorList>
            <consortium name="International Brachypodium Initiative"/>
        </authorList>
    </citation>
    <scope>NUCLEOTIDE SEQUENCE [LARGE SCALE GENOMIC DNA]</scope>
    <source>
        <strain evidence="2 3">Bd21</strain>
    </source>
</reference>
<sequence>MASTPGVSSRPSTMEQRWTDSSPSSEGEDSLRSYCEVLRSGSPPVASLAPTEVRLSRLVWRLRRRAGPRTASGKRRIAPLPATVVREELPQELAGRCFNCLAEYHMAALCPNSTVCLHCRGEGQVARLCLVRHSSSSSPLARQVRGPPPPVEGQAGLITGGRRPSVTLLAWLGPAATAAKTPRTAVARGAPAVAQVVPSRPVQERVAALQARRRSIAVAPVQPVAPAQPAVGGMRPTRQVAAAARPAEIPAPGLLVSPPALLPWGAASARPRVETCIIPRSRAIMDEEETLQWSLVVTGVGNRPCVPLSSVISVISDQFPALPDDFLVVFCSRAGRDDVLATETLGGRGFTLSFAPWNRFRQAVGRSQLFQVHLELEGIPPHAWSVATPIVEPPAPVEEDDDLMVPPEQMVSLVVDLLEYRVLVHLLQVEEGGESTDCSSSDDDSDDPGFYSGAERVARGPRRNSFSCSRGRVDYDNFGDRYGRHVNAGGRVLAGANTVVSGALFSAEEPAGPAGMALSEIGVDPLPLLPRDWSASSEEGWDPMLLEASLSPRALVAGSLLSEDTLPEPGVPVLEKLPEIPGTLRGPALSTFEVCLSSMEVVALPSPEVDSQAVGEMEERDVELFRASVQCPVDSILARLAARRSRRRVSTPPSPRRSRRLAIKGVPSFGVKRQQKVLIQHLGLAREGEHIGDEALQAYLRLFEQPLSTEHLSAILALFGWEFQALLLEEGAVVATAS</sequence>
<dbReference type="GO" id="GO:0008270">
    <property type="term" value="F:zinc ion binding"/>
    <property type="evidence" value="ECO:0007669"/>
    <property type="project" value="InterPro"/>
</dbReference>
<feature type="compositionally biased region" description="Polar residues" evidence="1">
    <location>
        <begin position="1"/>
        <end position="25"/>
    </location>
</feature>
<dbReference type="Gene3D" id="4.10.60.10">
    <property type="entry name" value="Zinc finger, CCHC-type"/>
    <property type="match status" value="1"/>
</dbReference>
<dbReference type="STRING" id="15368.A0A2K2CYK4"/>
<organism evidence="2">
    <name type="scientific">Brachypodium distachyon</name>
    <name type="common">Purple false brome</name>
    <name type="synonym">Trachynia distachya</name>
    <dbReference type="NCBI Taxonomy" id="15368"/>
    <lineage>
        <taxon>Eukaryota</taxon>
        <taxon>Viridiplantae</taxon>
        <taxon>Streptophyta</taxon>
        <taxon>Embryophyta</taxon>
        <taxon>Tracheophyta</taxon>
        <taxon>Spermatophyta</taxon>
        <taxon>Magnoliopsida</taxon>
        <taxon>Liliopsida</taxon>
        <taxon>Poales</taxon>
        <taxon>Poaceae</taxon>
        <taxon>BOP clade</taxon>
        <taxon>Pooideae</taxon>
        <taxon>Stipodae</taxon>
        <taxon>Brachypodieae</taxon>
        <taxon>Brachypodium</taxon>
    </lineage>
</organism>
<keyword evidence="4" id="KW-1185">Reference proteome</keyword>
<gene>
    <name evidence="2" type="ORF">BRADI_3g20864v3</name>
</gene>
<dbReference type="AlphaFoldDB" id="A0A2K2CYK4"/>
<dbReference type="EnsemblPlants" id="PNT67103">
    <property type="protein sequence ID" value="PNT67103"/>
    <property type="gene ID" value="BRADI_3g20864v3"/>
</dbReference>